<accession>A0A8S5UL11</accession>
<organism evidence="2">
    <name type="scientific">Siphoviridae sp. ctICF6</name>
    <dbReference type="NCBI Taxonomy" id="2825427"/>
    <lineage>
        <taxon>Viruses</taxon>
        <taxon>Duplodnaviria</taxon>
        <taxon>Heunggongvirae</taxon>
        <taxon>Uroviricota</taxon>
        <taxon>Caudoviricetes</taxon>
    </lineage>
</organism>
<name>A0A8S5UL11_9CAUD</name>
<evidence type="ECO:0000313" key="2">
    <source>
        <dbReference type="EMBL" id="DAF95159.1"/>
    </source>
</evidence>
<feature type="domain" description="DUF6378" evidence="1">
    <location>
        <begin position="68"/>
        <end position="138"/>
    </location>
</feature>
<proteinExistence type="predicted"/>
<protein>
    <recommendedName>
        <fullName evidence="1">DUF6378 domain-containing protein</fullName>
    </recommendedName>
</protein>
<dbReference type="Pfam" id="PF19905">
    <property type="entry name" value="DUF6378"/>
    <property type="match status" value="1"/>
</dbReference>
<dbReference type="EMBL" id="BK016104">
    <property type="protein sequence ID" value="DAF95159.1"/>
    <property type="molecule type" value="Genomic_DNA"/>
</dbReference>
<evidence type="ECO:0000259" key="1">
    <source>
        <dbReference type="Pfam" id="PF19905"/>
    </source>
</evidence>
<reference evidence="2" key="1">
    <citation type="journal article" date="2021" name="Proc. Natl. Acad. Sci. U.S.A.">
        <title>A Catalog of Tens of Thousands of Viruses from Human Metagenomes Reveals Hidden Associations with Chronic Diseases.</title>
        <authorList>
            <person name="Tisza M.J."/>
            <person name="Buck C.B."/>
        </authorList>
    </citation>
    <scope>NUCLEOTIDE SEQUENCE</scope>
    <source>
        <strain evidence="2">CtICF6</strain>
    </source>
</reference>
<dbReference type="InterPro" id="IPR045958">
    <property type="entry name" value="DUF6378"/>
</dbReference>
<sequence>MTSSRKNNWDEVMEGANKAVPDYHGPKTDILIDQPIVDSALRKDVDAAARDMGILNPSGIYQRIADNLDHVKNILNGEKAEEYGNPRIMFQNISKRWFGCDDAEVDVALMMAELKIERIKYNLKKEDSYLDAIAYLVMALAFMQEGEKNETSDNRNVTRLKVGREEWRKIESEETSFVVRESLSPYETVAFIFTDAFTGTHLGNAIILSETPFGDYEASPWTWSIFAKLTGMTVQELKERYPAEAKMENPSACAMYLYEIKPISDDELSQRLCDE</sequence>